<feature type="domain" description="F5/8 type C" evidence="1">
    <location>
        <begin position="288"/>
        <end position="389"/>
    </location>
</feature>
<dbReference type="Gene3D" id="2.60.120.260">
    <property type="entry name" value="Galactose-binding domain-like"/>
    <property type="match status" value="1"/>
</dbReference>
<evidence type="ECO:0000259" key="1">
    <source>
        <dbReference type="PROSITE" id="PS50022"/>
    </source>
</evidence>
<gene>
    <name evidence="2" type="ORF">Syn7803C99_32</name>
</gene>
<accession>A0A0E3FAG6</accession>
<sequence length="463" mass="50077">MSSFSTYKLKGISATLDQVTIPSGHTFKINGVLSLNANSGAFQLPAGTTAQRPGTPQTGYFRYNTDNQIVEIYDGTAWVNYDFAGTEPGAGDGGGGSGIPDEYLVYVMDATGDARSPTFKTLGTVLESDISVTSVAFSEISANSDWTVMRVTSNLKPYNQYRFARGTNSDLALESLANNYGDWAMSNNSTQSVTPLQGSSTKVGQSLQFQHNNGGGESHDIVTLGNTGGSVWSTGMIWGNIDSTSNYKGIVNDPRAQSGSSGGNTGDRLFVYLETGPTEYNAADYTNYLTPTGPLGDATSFDWNVSTTSGNGSSSANNVADAVSRDTTSDWPNYGIQQQNNNAWIDVDLGVGNEQTFDFTFVIGYANGSHASNENKIEASNDRSNWTTVSEWKYHNGSADSLGYLYYNSGSHLYSNTINDVNKWHPIITNGIKYRYWRLSGTNFSTTNGYQLVYNWALLQKNS</sequence>
<evidence type="ECO:0000313" key="2">
    <source>
        <dbReference type="EMBL" id="AIX23015.1"/>
    </source>
</evidence>
<dbReference type="Proteomes" id="UP000185403">
    <property type="component" value="Segment"/>
</dbReference>
<organism evidence="2 3">
    <name type="scientific">Synechococcus phage ACG-2014a</name>
    <dbReference type="NCBI Taxonomy" id="1493507"/>
    <lineage>
        <taxon>Viruses</taxon>
        <taxon>Duplodnaviria</taxon>
        <taxon>Heunggongvirae</taxon>
        <taxon>Uroviricota</taxon>
        <taxon>Caudoviricetes</taxon>
        <taxon>Pantevenvirales</taxon>
        <taxon>Kyanoviridae</taxon>
        <taxon>Acionnavirus</taxon>
        <taxon>Acionnavirus monteraybay</taxon>
    </lineage>
</organism>
<protein>
    <recommendedName>
        <fullName evidence="1">F5/8 type C domain-containing protein</fullName>
    </recommendedName>
</protein>
<dbReference type="PROSITE" id="PS50022">
    <property type="entry name" value="FA58C_3"/>
    <property type="match status" value="1"/>
</dbReference>
<reference evidence="2 3" key="1">
    <citation type="submission" date="2013-12" db="EMBL/GenBank/DDBJ databases">
        <title>Ecological redundancy of diverse viral populations within a natural community.</title>
        <authorList>
            <person name="Gregory A.C."/>
            <person name="LaButti K."/>
            <person name="Copeland A."/>
            <person name="Woyke T."/>
            <person name="Sullivan M.B."/>
        </authorList>
    </citation>
    <scope>NUCLEOTIDE SEQUENCE [LARGE SCALE GENOMIC DNA]</scope>
    <source>
        <strain evidence="2">Syn7803C99</strain>
    </source>
</reference>
<evidence type="ECO:0000313" key="3">
    <source>
        <dbReference type="Proteomes" id="UP000185403"/>
    </source>
</evidence>
<proteinExistence type="predicted"/>
<dbReference type="EMBL" id="KJ019065">
    <property type="protein sequence ID" value="AIX23015.1"/>
    <property type="molecule type" value="Genomic_DNA"/>
</dbReference>
<dbReference type="InterPro" id="IPR000421">
    <property type="entry name" value="FA58C"/>
</dbReference>
<name>A0A0E3FAG6_9CAUD</name>